<sequence length="101" mass="11236">MTTQQQEMIIGDFEKYMRHAIGQPQPFTLEGFVAFAISLVNFYEGSNLIANNERAATAELLLKSFNAGLKNSITAADQKEIIELIISDFSLDYSILSPIFA</sequence>
<name>A0A1I6Q501_9SPHI</name>
<keyword evidence="2" id="KW-1185">Reference proteome</keyword>
<evidence type="ECO:0008006" key="3">
    <source>
        <dbReference type="Google" id="ProtNLM"/>
    </source>
</evidence>
<accession>A0A1I6Q501</accession>
<dbReference type="Proteomes" id="UP000198785">
    <property type="component" value="Unassembled WGS sequence"/>
</dbReference>
<dbReference type="STRING" id="683125.SAMN05660206_102125"/>
<protein>
    <recommendedName>
        <fullName evidence="3">YfcL protein</fullName>
    </recommendedName>
</protein>
<dbReference type="EMBL" id="FOZZ01000002">
    <property type="protein sequence ID" value="SFS47527.1"/>
    <property type="molecule type" value="Genomic_DNA"/>
</dbReference>
<dbReference type="RefSeq" id="WP_093363687.1">
    <property type="nucleotide sequence ID" value="NZ_FOZZ01000002.1"/>
</dbReference>
<evidence type="ECO:0000313" key="2">
    <source>
        <dbReference type="Proteomes" id="UP000198785"/>
    </source>
</evidence>
<proteinExistence type="predicted"/>
<dbReference type="OrthoDB" id="710581at2"/>
<gene>
    <name evidence="1" type="ORF">SAMN05660206_102125</name>
</gene>
<dbReference type="AlphaFoldDB" id="A0A1I6Q501"/>
<reference evidence="1 2" key="1">
    <citation type="submission" date="2016-10" db="EMBL/GenBank/DDBJ databases">
        <authorList>
            <person name="de Groot N.N."/>
        </authorList>
    </citation>
    <scope>NUCLEOTIDE SEQUENCE [LARGE SCALE GENOMIC DNA]</scope>
    <source>
        <strain evidence="1 2">DSM 22789</strain>
    </source>
</reference>
<organism evidence="1 2">
    <name type="scientific">Sphingobacterium wenxiniae</name>
    <dbReference type="NCBI Taxonomy" id="683125"/>
    <lineage>
        <taxon>Bacteria</taxon>
        <taxon>Pseudomonadati</taxon>
        <taxon>Bacteroidota</taxon>
        <taxon>Sphingobacteriia</taxon>
        <taxon>Sphingobacteriales</taxon>
        <taxon>Sphingobacteriaceae</taxon>
        <taxon>Sphingobacterium</taxon>
    </lineage>
</organism>
<evidence type="ECO:0000313" key="1">
    <source>
        <dbReference type="EMBL" id="SFS47527.1"/>
    </source>
</evidence>